<feature type="region of interest" description="Disordered" evidence="1">
    <location>
        <begin position="205"/>
        <end position="277"/>
    </location>
</feature>
<feature type="compositionally biased region" description="Low complexity" evidence="1">
    <location>
        <begin position="217"/>
        <end position="227"/>
    </location>
</feature>
<dbReference type="AlphaFoldDB" id="A0A9P6B6Z0"/>
<name>A0A9P6B6Z0_9AGAM</name>
<evidence type="ECO:0000313" key="3">
    <source>
        <dbReference type="Proteomes" id="UP000886523"/>
    </source>
</evidence>
<proteinExistence type="predicted"/>
<protein>
    <submittedName>
        <fullName evidence="2">Uncharacterized protein</fullName>
    </submittedName>
</protein>
<accession>A0A9P6B6Z0</accession>
<organism evidence="2 3">
    <name type="scientific">Hydnum rufescens UP504</name>
    <dbReference type="NCBI Taxonomy" id="1448309"/>
    <lineage>
        <taxon>Eukaryota</taxon>
        <taxon>Fungi</taxon>
        <taxon>Dikarya</taxon>
        <taxon>Basidiomycota</taxon>
        <taxon>Agaricomycotina</taxon>
        <taxon>Agaricomycetes</taxon>
        <taxon>Cantharellales</taxon>
        <taxon>Hydnaceae</taxon>
        <taxon>Hydnum</taxon>
    </lineage>
</organism>
<dbReference type="Proteomes" id="UP000886523">
    <property type="component" value="Unassembled WGS sequence"/>
</dbReference>
<comment type="caution">
    <text evidence="2">The sequence shown here is derived from an EMBL/GenBank/DDBJ whole genome shotgun (WGS) entry which is preliminary data.</text>
</comment>
<sequence>MENYGPREADWRFPLDTLIQHVLRREKDTLVYREVTIRLVHSNTKAMETATADLVVVLRRPPITRLSRKDHIESLHVIHFVSESRELFTTASGQNQLIYGLSTGLLQKRLIGLEDQFVFGCCIVGRTIESYVASWDKGKPIVYFLDKFHPLTVPGLLQFFLFLCLVKSQIPSYYEKLSNINAEEVELALTNFGPWRARKAHPVPQIADDEGDDDADGALGPGNAPGTSGHGGPSGHRRGNLRDRAGRRGRGRKGPSKMPPPSDRRLRSHDVLQPGRMGGHIIDEDFVWVGTVSKWRDDAARAISHYGPPASLTESSVAELPQALNPHLIVGPGGKDDFEEISE</sequence>
<dbReference type="OrthoDB" id="3151515at2759"/>
<evidence type="ECO:0000256" key="1">
    <source>
        <dbReference type="SAM" id="MobiDB-lite"/>
    </source>
</evidence>
<gene>
    <name evidence="2" type="ORF">BS47DRAFT_1379643</name>
</gene>
<dbReference type="EMBL" id="MU128921">
    <property type="protein sequence ID" value="KAF9518899.1"/>
    <property type="molecule type" value="Genomic_DNA"/>
</dbReference>
<reference evidence="2" key="1">
    <citation type="journal article" date="2020" name="Nat. Commun.">
        <title>Large-scale genome sequencing of mycorrhizal fungi provides insights into the early evolution of symbiotic traits.</title>
        <authorList>
            <person name="Miyauchi S."/>
            <person name="Kiss E."/>
            <person name="Kuo A."/>
            <person name="Drula E."/>
            <person name="Kohler A."/>
            <person name="Sanchez-Garcia M."/>
            <person name="Morin E."/>
            <person name="Andreopoulos B."/>
            <person name="Barry K.W."/>
            <person name="Bonito G."/>
            <person name="Buee M."/>
            <person name="Carver A."/>
            <person name="Chen C."/>
            <person name="Cichocki N."/>
            <person name="Clum A."/>
            <person name="Culley D."/>
            <person name="Crous P.W."/>
            <person name="Fauchery L."/>
            <person name="Girlanda M."/>
            <person name="Hayes R.D."/>
            <person name="Keri Z."/>
            <person name="LaButti K."/>
            <person name="Lipzen A."/>
            <person name="Lombard V."/>
            <person name="Magnuson J."/>
            <person name="Maillard F."/>
            <person name="Murat C."/>
            <person name="Nolan M."/>
            <person name="Ohm R.A."/>
            <person name="Pangilinan J."/>
            <person name="Pereira M.F."/>
            <person name="Perotto S."/>
            <person name="Peter M."/>
            <person name="Pfister S."/>
            <person name="Riley R."/>
            <person name="Sitrit Y."/>
            <person name="Stielow J.B."/>
            <person name="Szollosi G."/>
            <person name="Zifcakova L."/>
            <person name="Stursova M."/>
            <person name="Spatafora J.W."/>
            <person name="Tedersoo L."/>
            <person name="Vaario L.M."/>
            <person name="Yamada A."/>
            <person name="Yan M."/>
            <person name="Wang P."/>
            <person name="Xu J."/>
            <person name="Bruns T."/>
            <person name="Baldrian P."/>
            <person name="Vilgalys R."/>
            <person name="Dunand C."/>
            <person name="Henrissat B."/>
            <person name="Grigoriev I.V."/>
            <person name="Hibbett D."/>
            <person name="Nagy L.G."/>
            <person name="Martin F.M."/>
        </authorList>
    </citation>
    <scope>NUCLEOTIDE SEQUENCE</scope>
    <source>
        <strain evidence="2">UP504</strain>
    </source>
</reference>
<feature type="compositionally biased region" description="Acidic residues" evidence="1">
    <location>
        <begin position="207"/>
        <end position="216"/>
    </location>
</feature>
<keyword evidence="3" id="KW-1185">Reference proteome</keyword>
<evidence type="ECO:0000313" key="2">
    <source>
        <dbReference type="EMBL" id="KAF9518899.1"/>
    </source>
</evidence>